<evidence type="ECO:0000256" key="2">
    <source>
        <dbReference type="ARBA" id="ARBA00023015"/>
    </source>
</evidence>
<comment type="caution">
    <text evidence="6">The sequence shown here is derived from an EMBL/GenBank/DDBJ whole genome shotgun (WGS) entry which is preliminary data.</text>
</comment>
<proteinExistence type="inferred from homology"/>
<dbReference type="OrthoDB" id="6183733at2"/>
<evidence type="ECO:0000313" key="6">
    <source>
        <dbReference type="EMBL" id="ODC04370.1"/>
    </source>
</evidence>
<accession>A0A1E2VBH6</accession>
<dbReference type="GO" id="GO:0006351">
    <property type="term" value="P:DNA-templated transcription"/>
    <property type="evidence" value="ECO:0007669"/>
    <property type="project" value="TreeGrafter"/>
</dbReference>
<evidence type="ECO:0000259" key="5">
    <source>
        <dbReference type="PROSITE" id="PS50931"/>
    </source>
</evidence>
<dbReference type="Pfam" id="PF03466">
    <property type="entry name" value="LysR_substrate"/>
    <property type="match status" value="1"/>
</dbReference>
<dbReference type="AlphaFoldDB" id="A0A1E2VBH6"/>
<dbReference type="GO" id="GO:0003700">
    <property type="term" value="F:DNA-binding transcription factor activity"/>
    <property type="evidence" value="ECO:0007669"/>
    <property type="project" value="InterPro"/>
</dbReference>
<keyword evidence="2" id="KW-0805">Transcription regulation</keyword>
<keyword evidence="4" id="KW-0804">Transcription</keyword>
<dbReference type="PANTHER" id="PTHR30537">
    <property type="entry name" value="HTH-TYPE TRANSCRIPTIONAL REGULATOR"/>
    <property type="match status" value="1"/>
</dbReference>
<dbReference type="EMBL" id="MDTQ01000001">
    <property type="protein sequence ID" value="ODC04370.1"/>
    <property type="molecule type" value="Genomic_DNA"/>
</dbReference>
<keyword evidence="7" id="KW-1185">Reference proteome</keyword>
<keyword evidence="3" id="KW-0238">DNA-binding</keyword>
<evidence type="ECO:0000256" key="1">
    <source>
        <dbReference type="ARBA" id="ARBA00009437"/>
    </source>
</evidence>
<dbReference type="GO" id="GO:0043565">
    <property type="term" value="F:sequence-specific DNA binding"/>
    <property type="evidence" value="ECO:0007669"/>
    <property type="project" value="TreeGrafter"/>
</dbReference>
<protein>
    <recommendedName>
        <fullName evidence="5">HTH lysR-type domain-containing protein</fullName>
    </recommendedName>
</protein>
<dbReference type="SUPFAM" id="SSF46785">
    <property type="entry name" value="Winged helix' DNA-binding domain"/>
    <property type="match status" value="1"/>
</dbReference>
<dbReference type="PANTHER" id="PTHR30537:SF66">
    <property type="entry name" value="IRON-REGULATED VIRULENCE REGULATORY PROTEIN IRGB"/>
    <property type="match status" value="1"/>
</dbReference>
<dbReference type="Proteomes" id="UP000094291">
    <property type="component" value="Unassembled WGS sequence"/>
</dbReference>
<name>A0A1E2VBH6_9GAMM</name>
<dbReference type="InterPro" id="IPR036388">
    <property type="entry name" value="WH-like_DNA-bd_sf"/>
</dbReference>
<reference evidence="6 7" key="1">
    <citation type="submission" date="2016-08" db="EMBL/GenBank/DDBJ databases">
        <authorList>
            <person name="Seilhamer J.J."/>
        </authorList>
    </citation>
    <scope>NUCLEOTIDE SEQUENCE [LARGE SCALE GENOMIC DNA]</scope>
    <source>
        <strain evidence="6 7">PH27A</strain>
    </source>
</reference>
<dbReference type="InterPro" id="IPR036390">
    <property type="entry name" value="WH_DNA-bd_sf"/>
</dbReference>
<gene>
    <name evidence="6" type="ORF">BFW38_13340</name>
</gene>
<feature type="domain" description="HTH lysR-type" evidence="5">
    <location>
        <begin position="1"/>
        <end position="59"/>
    </location>
</feature>
<evidence type="ECO:0000256" key="4">
    <source>
        <dbReference type="ARBA" id="ARBA00023163"/>
    </source>
</evidence>
<evidence type="ECO:0000313" key="7">
    <source>
        <dbReference type="Proteomes" id="UP000094291"/>
    </source>
</evidence>
<dbReference type="InterPro" id="IPR005119">
    <property type="entry name" value="LysR_subst-bd"/>
</dbReference>
<evidence type="ECO:0000256" key="3">
    <source>
        <dbReference type="ARBA" id="ARBA00023125"/>
    </source>
</evidence>
<dbReference type="STRING" id="197479.BFW38_13340"/>
<sequence>MHDLGALKAFDALYRYGSLTAAAERLAQPKSTLSRRLSQLEADLGQSLVVRQGNRLQLTEAGQLFSVYCRQILEVASQGQEALESLTESISGELLVVADQVFLRSWLVREANAFLARYPGLRMHIQGHATPATLEQADVMIWLGPPPIEHWRHERLALWSFGFYTSSTYRLQHGVPEHPRELLQHQWVDMIGMVKEGLDVYHPDALACTLPPFDSRITSDTVVLQVDAICRGEGIGLLPVHMAEGYLSVHPGELEACLPGWHPAPVEVGMFYSPGRPSRKLQALLKHLRAHPPQGV</sequence>
<comment type="similarity">
    <text evidence="1">Belongs to the LysR transcriptional regulatory family.</text>
</comment>
<dbReference type="Pfam" id="PF00126">
    <property type="entry name" value="HTH_1"/>
    <property type="match status" value="1"/>
</dbReference>
<dbReference type="PROSITE" id="PS50931">
    <property type="entry name" value="HTH_LYSR"/>
    <property type="match status" value="1"/>
</dbReference>
<dbReference type="RefSeq" id="WP_068999351.1">
    <property type="nucleotide sequence ID" value="NZ_MDTQ01000001.1"/>
</dbReference>
<dbReference type="InterPro" id="IPR000847">
    <property type="entry name" value="LysR_HTH_N"/>
</dbReference>
<dbReference type="InterPro" id="IPR058163">
    <property type="entry name" value="LysR-type_TF_proteobact-type"/>
</dbReference>
<organism evidence="6 7">
    <name type="scientific">Terasakiispira papahanaumokuakeensis</name>
    <dbReference type="NCBI Taxonomy" id="197479"/>
    <lineage>
        <taxon>Bacteria</taxon>
        <taxon>Pseudomonadati</taxon>
        <taxon>Pseudomonadota</taxon>
        <taxon>Gammaproteobacteria</taxon>
        <taxon>Oceanospirillales</taxon>
        <taxon>Terasakiispira</taxon>
    </lineage>
</organism>
<dbReference type="SUPFAM" id="SSF53850">
    <property type="entry name" value="Periplasmic binding protein-like II"/>
    <property type="match status" value="1"/>
</dbReference>
<dbReference type="Gene3D" id="3.40.190.290">
    <property type="match status" value="1"/>
</dbReference>
<dbReference type="Gene3D" id="1.10.10.10">
    <property type="entry name" value="Winged helix-like DNA-binding domain superfamily/Winged helix DNA-binding domain"/>
    <property type="match status" value="1"/>
</dbReference>